<dbReference type="AlphaFoldDB" id="A0A927GQ60"/>
<dbReference type="InterPro" id="IPR004942">
    <property type="entry name" value="Roadblock/LAMTOR2_dom"/>
</dbReference>
<dbReference type="Pfam" id="PF05331">
    <property type="entry name" value="DUF742"/>
    <property type="match status" value="1"/>
</dbReference>
<dbReference type="PANTHER" id="PTHR36222">
    <property type="entry name" value="SERINE PROTEASE INHIBITOR RV3364C"/>
    <property type="match status" value="1"/>
</dbReference>
<gene>
    <name evidence="3" type="ORF">ID875_30510</name>
</gene>
<feature type="compositionally biased region" description="Basic and acidic residues" evidence="1">
    <location>
        <begin position="165"/>
        <end position="176"/>
    </location>
</feature>
<evidence type="ECO:0000256" key="1">
    <source>
        <dbReference type="SAM" id="MobiDB-lite"/>
    </source>
</evidence>
<protein>
    <submittedName>
        <fullName evidence="3">Roadblock/LC7 domain-containing protein</fullName>
    </submittedName>
</protein>
<feature type="region of interest" description="Disordered" evidence="1">
    <location>
        <begin position="135"/>
        <end position="193"/>
    </location>
</feature>
<dbReference type="InterPro" id="IPR007995">
    <property type="entry name" value="DUF742"/>
</dbReference>
<reference evidence="3" key="1">
    <citation type="journal article" date="2020" name="PLoS ONE">
        <title>Isolation and characterization of Streptomyces bacteriophages and Streptomyces strains encoding biosynthetic arsenals: Streptomyces strains and phages for antibiotic discovery.</title>
        <authorList>
            <person name="Montano E.T."/>
            <person name="Nideffer J.F."/>
            <person name="Brumage L."/>
            <person name="Erb M."/>
            <person name="Derman A.I."/>
            <person name="Davis J.P."/>
            <person name="Estrada E."/>
            <person name="Fu S."/>
            <person name="Le D."/>
            <person name="Vuppala A."/>
            <person name="Tran C."/>
            <person name="Luterstein E."/>
            <person name="Lakkaraju S."/>
            <person name="Panchagnula S."/>
            <person name="Ren C."/>
            <person name="Doan J."/>
            <person name="Tran S."/>
            <person name="Soriano J."/>
            <person name="Fujita Y."/>
            <person name="Gutala P."/>
            <person name="Fujii Q."/>
            <person name="Lee M."/>
            <person name="Bui A."/>
            <person name="Villarreal C."/>
            <person name="Shing S.R."/>
            <person name="Kim S."/>
            <person name="Freeman D."/>
            <person name="Racha V."/>
            <person name="Ho A."/>
            <person name="Kumar P."/>
            <person name="Falah K."/>
            <person name="Dawson T."/>
            <person name="Enustun E."/>
            <person name="Prichard A."/>
            <person name="Gomez A."/>
            <person name="Khanna K."/>
            <person name="Trigg S."/>
            <person name="Fernandez L."/>
            <person name="Pogliano K."/>
            <person name="Pogliano J."/>
        </authorList>
    </citation>
    <scope>NUCLEOTIDE SEQUENCE</scope>
    <source>
        <strain evidence="3">QF2</strain>
    </source>
</reference>
<name>A0A927GQ60_STRGL</name>
<dbReference type="EMBL" id="JACWUS010000034">
    <property type="protein sequence ID" value="MBD2830614.1"/>
    <property type="molecule type" value="Genomic_DNA"/>
</dbReference>
<dbReference type="Gene3D" id="3.30.450.30">
    <property type="entry name" value="Dynein light chain 2a, cytoplasmic"/>
    <property type="match status" value="1"/>
</dbReference>
<comment type="caution">
    <text evidence="3">The sequence shown here is derived from an EMBL/GenBank/DDBJ whole genome shotgun (WGS) entry which is preliminary data.</text>
</comment>
<proteinExistence type="predicted"/>
<feature type="domain" description="Roadblock/LAMTOR2" evidence="2">
    <location>
        <begin position="14"/>
        <end position="104"/>
    </location>
</feature>
<sequence>MTSDMRSGQVSDLDWLLSGLVQRVPYTRSAVLLSADGLVKSVHGMDPDSADHMAALAAGLYSLGRSAGARFGDNGDVRQVVVELDSTLLFVSTAGSGTCLAVLAGREADAAVLGYEMAMLVKSVRPYLTTPLRQPAGAPFTPGSESAGTAGRAPARRRGRPADPPVHDQQRPDPAVHRVRPALPDHGHGHRAGRLARPEHTIALGLCEGPMSVAEIAAHLRLPAVVAKVILADLVACGAVTAHAPAFHDMPTDRSLLEAVLDGLRRQL</sequence>
<evidence type="ECO:0000313" key="3">
    <source>
        <dbReference type="EMBL" id="MBD2830614.1"/>
    </source>
</evidence>
<dbReference type="SUPFAM" id="SSF103196">
    <property type="entry name" value="Roadblock/LC7 domain"/>
    <property type="match status" value="1"/>
</dbReference>
<dbReference type="SMART" id="SM00960">
    <property type="entry name" value="Robl_LC7"/>
    <property type="match status" value="1"/>
</dbReference>
<accession>A0A927GQ60</accession>
<dbReference type="PANTHER" id="PTHR36222:SF1">
    <property type="entry name" value="SERINE PROTEASE INHIBITOR RV3364C"/>
    <property type="match status" value="1"/>
</dbReference>
<dbReference type="InterPro" id="IPR053141">
    <property type="entry name" value="Mycobact_SerProt_Inhib_Rv3364c"/>
</dbReference>
<organism evidence="3">
    <name type="scientific">Streptomyces globisporus</name>
    <dbReference type="NCBI Taxonomy" id="1908"/>
    <lineage>
        <taxon>Bacteria</taxon>
        <taxon>Bacillati</taxon>
        <taxon>Actinomycetota</taxon>
        <taxon>Actinomycetes</taxon>
        <taxon>Kitasatosporales</taxon>
        <taxon>Streptomycetaceae</taxon>
        <taxon>Streptomyces</taxon>
    </lineage>
</organism>
<evidence type="ECO:0000259" key="2">
    <source>
        <dbReference type="SMART" id="SM00960"/>
    </source>
</evidence>
<dbReference type="Pfam" id="PF03259">
    <property type="entry name" value="Robl_LC7"/>
    <property type="match status" value="1"/>
</dbReference>